<dbReference type="RefSeq" id="XP_024687170.1">
    <property type="nucleotide sequence ID" value="XM_024823875.1"/>
</dbReference>
<comment type="similarity">
    <text evidence="1">Belongs to the thioesterase PaaI family.</text>
</comment>
<dbReference type="PANTHER" id="PTHR21660">
    <property type="entry name" value="THIOESTERASE SUPERFAMILY MEMBER-RELATED"/>
    <property type="match status" value="1"/>
</dbReference>
<dbReference type="OrthoDB" id="46529at2759"/>
<keyword evidence="4" id="KW-1185">Reference proteome</keyword>
<dbReference type="CDD" id="cd03443">
    <property type="entry name" value="PaaI_thioesterase"/>
    <property type="match status" value="1"/>
</dbReference>
<feature type="domain" description="Thioesterase" evidence="2">
    <location>
        <begin position="54"/>
        <end position="125"/>
    </location>
</feature>
<dbReference type="OMA" id="IIDWAGG"/>
<dbReference type="VEuPathDB" id="FungiDB:P174DRAFT_399495"/>
<dbReference type="Proteomes" id="UP000234474">
    <property type="component" value="Unassembled WGS sequence"/>
</dbReference>
<protein>
    <submittedName>
        <fullName evidence="3">Thioesterase family protein</fullName>
    </submittedName>
</protein>
<dbReference type="InterPro" id="IPR006683">
    <property type="entry name" value="Thioestr_dom"/>
</dbReference>
<dbReference type="EMBL" id="MSZS01000001">
    <property type="protein sequence ID" value="PKX98575.1"/>
    <property type="molecule type" value="Genomic_DNA"/>
</dbReference>
<evidence type="ECO:0000313" key="4">
    <source>
        <dbReference type="Proteomes" id="UP000234474"/>
    </source>
</evidence>
<dbReference type="GeneID" id="36531200"/>
<reference evidence="4" key="1">
    <citation type="journal article" date="2018" name="Proc. Natl. Acad. Sci. U.S.A.">
        <title>Linking secondary metabolites to gene clusters through genome sequencing of six diverse Aspergillus species.</title>
        <authorList>
            <person name="Kaerboelling I."/>
            <person name="Vesth T.C."/>
            <person name="Frisvad J.C."/>
            <person name="Nybo J.L."/>
            <person name="Theobald S."/>
            <person name="Kuo A."/>
            <person name="Bowyer P."/>
            <person name="Matsuda Y."/>
            <person name="Mondo S."/>
            <person name="Lyhne E.K."/>
            <person name="Kogle M.E."/>
            <person name="Clum A."/>
            <person name="Lipzen A."/>
            <person name="Salamov A."/>
            <person name="Ngan C.Y."/>
            <person name="Daum C."/>
            <person name="Chiniquy J."/>
            <person name="Barry K."/>
            <person name="LaButti K."/>
            <person name="Haridas S."/>
            <person name="Simmons B.A."/>
            <person name="Magnuson J.K."/>
            <person name="Mortensen U.H."/>
            <person name="Larsen T.O."/>
            <person name="Grigoriev I.V."/>
            <person name="Baker S.E."/>
            <person name="Andersen M.R."/>
        </authorList>
    </citation>
    <scope>NUCLEOTIDE SEQUENCE [LARGE SCALE GENOMIC DNA]</scope>
    <source>
        <strain evidence="4">IBT 16806</strain>
    </source>
</reference>
<dbReference type="SUPFAM" id="SSF54637">
    <property type="entry name" value="Thioesterase/thiol ester dehydrase-isomerase"/>
    <property type="match status" value="1"/>
</dbReference>
<dbReference type="GO" id="GO:0047617">
    <property type="term" value="F:fatty acyl-CoA hydrolase activity"/>
    <property type="evidence" value="ECO:0007669"/>
    <property type="project" value="InterPro"/>
</dbReference>
<dbReference type="InterPro" id="IPR039298">
    <property type="entry name" value="ACOT13"/>
</dbReference>
<sequence>MNTELHQVSNVWDRIRVNSPIYAFLLDDVEIYSAQKGKVNARLRVAPHHLNSKNTLHGAFSACVTDWAGGLAIASCGHDSTGVSTDIHVNYVSTATTGDWLEIEGCADKVGKTLAFTTVIISKKSEAGKMTIVAKGSHTKYLRTT</sequence>
<evidence type="ECO:0000256" key="1">
    <source>
        <dbReference type="ARBA" id="ARBA00008324"/>
    </source>
</evidence>
<dbReference type="STRING" id="1392255.A0A2I1CLT8"/>
<comment type="caution">
    <text evidence="3">The sequence shown here is derived from an EMBL/GenBank/DDBJ whole genome shotgun (WGS) entry which is preliminary data.</text>
</comment>
<proteinExistence type="inferred from homology"/>
<name>A0A2I1CLT8_ASPN1</name>
<evidence type="ECO:0000313" key="3">
    <source>
        <dbReference type="EMBL" id="PKX98575.1"/>
    </source>
</evidence>
<gene>
    <name evidence="3" type="ORF">P174DRAFT_399495</name>
</gene>
<evidence type="ECO:0000259" key="2">
    <source>
        <dbReference type="Pfam" id="PF03061"/>
    </source>
</evidence>
<dbReference type="PANTHER" id="PTHR21660:SF11">
    <property type="entry name" value="FAMILY PROTEIN, PUTATIVE (AFU_ORTHOLOGUE AFUA_4G04355)-RELATED"/>
    <property type="match status" value="1"/>
</dbReference>
<dbReference type="Gene3D" id="3.10.129.10">
    <property type="entry name" value="Hotdog Thioesterase"/>
    <property type="match status" value="1"/>
</dbReference>
<dbReference type="FunFam" id="3.10.129.10:FF:000033">
    <property type="entry name" value="acyl-coenzyme A thioesterase 13"/>
    <property type="match status" value="1"/>
</dbReference>
<dbReference type="InterPro" id="IPR029069">
    <property type="entry name" value="HotDog_dom_sf"/>
</dbReference>
<dbReference type="Pfam" id="PF03061">
    <property type="entry name" value="4HBT"/>
    <property type="match status" value="1"/>
</dbReference>
<organism evidence="3 4">
    <name type="scientific">Aspergillus novofumigatus (strain IBT 16806)</name>
    <dbReference type="NCBI Taxonomy" id="1392255"/>
    <lineage>
        <taxon>Eukaryota</taxon>
        <taxon>Fungi</taxon>
        <taxon>Dikarya</taxon>
        <taxon>Ascomycota</taxon>
        <taxon>Pezizomycotina</taxon>
        <taxon>Eurotiomycetes</taxon>
        <taxon>Eurotiomycetidae</taxon>
        <taxon>Eurotiales</taxon>
        <taxon>Aspergillaceae</taxon>
        <taxon>Aspergillus</taxon>
        <taxon>Aspergillus subgen. Fumigati</taxon>
    </lineage>
</organism>
<dbReference type="AlphaFoldDB" id="A0A2I1CLT8"/>
<accession>A0A2I1CLT8</accession>